<dbReference type="HOGENOM" id="CLU_375995_0_0_1"/>
<sequence length="737" mass="83783">MTDLLLNEFPALPRGAQTPQAIILRGNYTYDDTASHIPQSLQRTVPVAMKKDGKLYLYKNEEGFLYMKSPTGGWGTVLFIRNGVSLNLVLPLSYMATGKNFRSLLDKTKDEAPPVVIVSTVSLQSGSTKLKRFIRTLWKTARQDETIFRSLGVGHNRFMELFSDQSFTTNVDIIINGLVPEAKRILQDGNFGLQDLLGLPDATIETNHNQGVYLRIYEDVGGQDVVGLYVGQSRHISKRMRQHDTTTKSSERQQFSKHYGIARQTTEDNRHAVKLCAWSIETQIPLAILDLAEQTMMLLFDSYHSWITRETTEPLEEGHRAMRSHCAYLRSIAEKTRTTVGWQNYLDVETVGCNVTSPLFDVAASGGDIRCIKMPVLDPNVRTFTTYRKEVTFIKPPRKQHACNVRNLVLTTNRPNGANFHIVFSIANDCFQDFIPKSGTLVFEIMDDHGPHEKAWLGCPTVGPFQNFTEASSLAVRAEWLDIPSGEWRTAPIQSSKTHMWRVDWAKRNWMRAMSVIQILEGIVWTEPLNGFENLSLGSRQVKELNVNHLQQTCHWVLRQGKGARPAPALSSWDENFKLMAKQFGHGMTVLGCNPPSNLDLEISSKNYVACDFCKYAKTTPTYHCERDPGRNDIWVCKRCSEMNRPCSFTPMTESLELWGRGPPDLRLNPEQDQNLALYPTGPHRKLAFHLAIHIDQMRTPVRIEEPFAMEMVVLEQLDEEEDLIDEIDEADVEMED</sequence>
<organism evidence="1">
    <name type="scientific">Fusarium oxysporum f. sp. pisi HDV247</name>
    <dbReference type="NCBI Taxonomy" id="1080344"/>
    <lineage>
        <taxon>Eukaryota</taxon>
        <taxon>Fungi</taxon>
        <taxon>Dikarya</taxon>
        <taxon>Ascomycota</taxon>
        <taxon>Pezizomycotina</taxon>
        <taxon>Sordariomycetes</taxon>
        <taxon>Hypocreomycetidae</taxon>
        <taxon>Hypocreales</taxon>
        <taxon>Nectriaceae</taxon>
        <taxon>Fusarium</taxon>
        <taxon>Fusarium oxysporum species complex</taxon>
    </lineage>
</organism>
<accession>W9Q7I4</accession>
<dbReference type="EMBL" id="JH650969">
    <property type="protein sequence ID" value="EXA51216.1"/>
    <property type="molecule type" value="Genomic_DNA"/>
</dbReference>
<protein>
    <recommendedName>
        <fullName evidence="2">GIY-YIG domain-containing protein</fullName>
    </recommendedName>
</protein>
<dbReference type="AlphaFoldDB" id="W9Q7I4"/>
<evidence type="ECO:0000313" key="1">
    <source>
        <dbReference type="EMBL" id="EXA51216.1"/>
    </source>
</evidence>
<proteinExistence type="predicted"/>
<name>W9Q7I4_FUSOX</name>
<reference evidence="1" key="1">
    <citation type="submission" date="2011-10" db="EMBL/GenBank/DDBJ databases">
        <title>The Genome Sequence of Fusarium oxysporum HDV247.</title>
        <authorList>
            <consortium name="The Broad Institute Genome Sequencing Platform"/>
            <person name="Ma L.-J."/>
            <person name="Gale L.R."/>
            <person name="Schwartz D.C."/>
            <person name="Zhou S."/>
            <person name="Corby-Kistler H."/>
            <person name="Young S.K."/>
            <person name="Zeng Q."/>
            <person name="Gargeya S."/>
            <person name="Fitzgerald M."/>
            <person name="Haas B."/>
            <person name="Abouelleil A."/>
            <person name="Alvarado L."/>
            <person name="Arachchi H.M."/>
            <person name="Berlin A."/>
            <person name="Brown A."/>
            <person name="Chapman S.B."/>
            <person name="Chen Z."/>
            <person name="Dunbar C."/>
            <person name="Freedman E."/>
            <person name="Gearin G."/>
            <person name="Goldberg J."/>
            <person name="Griggs A."/>
            <person name="Gujja S."/>
            <person name="Heiman D."/>
            <person name="Howarth C."/>
            <person name="Larson L."/>
            <person name="Lui A."/>
            <person name="MacDonald P.J.P."/>
            <person name="Montmayeur A."/>
            <person name="Murphy C."/>
            <person name="Neiman D."/>
            <person name="Pearson M."/>
            <person name="Priest M."/>
            <person name="Roberts A."/>
            <person name="Saif S."/>
            <person name="Shea T."/>
            <person name="Shenoy N."/>
            <person name="Sisk P."/>
            <person name="Stolte C."/>
            <person name="Sykes S."/>
            <person name="Wortman J."/>
            <person name="Nusbaum C."/>
            <person name="Birren B."/>
        </authorList>
    </citation>
    <scope>NUCLEOTIDE SEQUENCE [LARGE SCALE GENOMIC DNA]</scope>
    <source>
        <strain evidence="1">HDV247</strain>
    </source>
</reference>
<dbReference type="Proteomes" id="UP000030751">
    <property type="component" value="Unassembled WGS sequence"/>
</dbReference>
<gene>
    <name evidence="1" type="ORF">FOVG_03683</name>
</gene>
<dbReference type="OrthoDB" id="5154081at2759"/>
<evidence type="ECO:0008006" key="2">
    <source>
        <dbReference type="Google" id="ProtNLM"/>
    </source>
</evidence>
<reference evidence="1" key="2">
    <citation type="submission" date="2012-05" db="EMBL/GenBank/DDBJ databases">
        <title>Annotation of the Genome Sequence of Fusarium oxysporum HDV247.</title>
        <authorList>
            <consortium name="The Broad Institute Genomics Platform"/>
            <person name="Ma L.-J."/>
            <person name="Corby-Kistler H."/>
            <person name="Broz K."/>
            <person name="Gale L.R."/>
            <person name="Jonkers W."/>
            <person name="O'Donnell K."/>
            <person name="Ploetz R."/>
            <person name="Steinberg C."/>
            <person name="Schwartz D.C."/>
            <person name="VanEtten H."/>
            <person name="Zhou S."/>
            <person name="Young S.K."/>
            <person name="Zeng Q."/>
            <person name="Gargeya S."/>
            <person name="Fitzgerald M."/>
            <person name="Abouelleil A."/>
            <person name="Alvarado L."/>
            <person name="Chapman S.B."/>
            <person name="Gainer-Dewar J."/>
            <person name="Goldberg J."/>
            <person name="Griggs A."/>
            <person name="Gujja S."/>
            <person name="Hansen M."/>
            <person name="Howarth C."/>
            <person name="Imamovic A."/>
            <person name="Ireland A."/>
            <person name="Larimer J."/>
            <person name="McCowan C."/>
            <person name="Murphy C."/>
            <person name="Pearson M."/>
            <person name="Poon T.W."/>
            <person name="Priest M."/>
            <person name="Roberts A."/>
            <person name="Saif S."/>
            <person name="Shea T."/>
            <person name="Sykes S."/>
            <person name="Wortman J."/>
            <person name="Nusbaum C."/>
            <person name="Birren B."/>
        </authorList>
    </citation>
    <scope>NUCLEOTIDE SEQUENCE</scope>
    <source>
        <strain evidence="1">HDV247</strain>
    </source>
</reference>